<protein>
    <recommendedName>
        <fullName evidence="9">Peptidase metallopeptidase domain-containing protein</fullName>
    </recommendedName>
</protein>
<comment type="cofactor">
    <cofactor evidence="8">
        <name>Zn(2+)</name>
        <dbReference type="ChEBI" id="CHEBI:29105"/>
    </cofactor>
    <text evidence="8">Binds 2 Zn(2+) ions per subunit.</text>
</comment>
<evidence type="ECO:0000256" key="2">
    <source>
        <dbReference type="ARBA" id="ARBA00022670"/>
    </source>
</evidence>
<feature type="binding site" evidence="8">
    <location>
        <position position="88"/>
    </location>
    <ligand>
        <name>Zn(2+)</name>
        <dbReference type="ChEBI" id="CHEBI:29105"/>
        <label>2</label>
        <note>catalytic</note>
    </ligand>
</feature>
<feature type="binding site" evidence="8">
    <location>
        <position position="37"/>
    </location>
    <ligand>
        <name>Ca(2+)</name>
        <dbReference type="ChEBI" id="CHEBI:29108"/>
        <label>3</label>
    </ligand>
</feature>
<keyword evidence="6" id="KW-0482">Metalloprotease</keyword>
<feature type="binding site" evidence="8">
    <location>
        <position position="56"/>
    </location>
    <ligand>
        <name>Ca(2+)</name>
        <dbReference type="ChEBI" id="CHEBI:29108"/>
        <label>3</label>
    </ligand>
</feature>
<evidence type="ECO:0000256" key="3">
    <source>
        <dbReference type="ARBA" id="ARBA00022723"/>
    </source>
</evidence>
<name>A0AAN7ZP10_9COLE</name>
<feature type="binding site" evidence="8">
    <location>
        <position position="52"/>
    </location>
    <ligand>
        <name>Ca(2+)</name>
        <dbReference type="ChEBI" id="CHEBI:29108"/>
        <label>2</label>
    </ligand>
</feature>
<evidence type="ECO:0000313" key="11">
    <source>
        <dbReference type="Proteomes" id="UP001329430"/>
    </source>
</evidence>
<dbReference type="GO" id="GO:0030574">
    <property type="term" value="P:collagen catabolic process"/>
    <property type="evidence" value="ECO:0007669"/>
    <property type="project" value="TreeGrafter"/>
</dbReference>
<evidence type="ECO:0000313" key="10">
    <source>
        <dbReference type="EMBL" id="KAK5644616.1"/>
    </source>
</evidence>
<feature type="binding site" evidence="8">
    <location>
        <position position="78"/>
    </location>
    <ligand>
        <name>Zn(2+)</name>
        <dbReference type="ChEBI" id="CHEBI:29105"/>
        <label>2</label>
        <note>catalytic</note>
    </ligand>
</feature>
<dbReference type="SMART" id="SM00235">
    <property type="entry name" value="ZnMc"/>
    <property type="match status" value="1"/>
</dbReference>
<evidence type="ECO:0000256" key="1">
    <source>
        <dbReference type="ARBA" id="ARBA00010370"/>
    </source>
</evidence>
<dbReference type="PRINTS" id="PR00138">
    <property type="entry name" value="MATRIXIN"/>
</dbReference>
<feature type="binding site" evidence="8">
    <location>
        <position position="44"/>
    </location>
    <ligand>
        <name>Zn(2+)</name>
        <dbReference type="ChEBI" id="CHEBI:29105"/>
        <label>1</label>
    </ligand>
</feature>
<organism evidence="10 11">
    <name type="scientific">Pyrocoelia pectoralis</name>
    <dbReference type="NCBI Taxonomy" id="417401"/>
    <lineage>
        <taxon>Eukaryota</taxon>
        <taxon>Metazoa</taxon>
        <taxon>Ecdysozoa</taxon>
        <taxon>Arthropoda</taxon>
        <taxon>Hexapoda</taxon>
        <taxon>Insecta</taxon>
        <taxon>Pterygota</taxon>
        <taxon>Neoptera</taxon>
        <taxon>Endopterygota</taxon>
        <taxon>Coleoptera</taxon>
        <taxon>Polyphaga</taxon>
        <taxon>Elateriformia</taxon>
        <taxon>Elateroidea</taxon>
        <taxon>Lampyridae</taxon>
        <taxon>Lampyrinae</taxon>
        <taxon>Pyrocoelia</taxon>
    </lineage>
</organism>
<gene>
    <name evidence="10" type="ORF">RI129_005916</name>
</gene>
<evidence type="ECO:0000256" key="6">
    <source>
        <dbReference type="ARBA" id="ARBA00023049"/>
    </source>
</evidence>
<feature type="domain" description="Peptidase metallopeptidase" evidence="9">
    <location>
        <begin position="8"/>
        <end position="120"/>
    </location>
</feature>
<dbReference type="GO" id="GO:0004222">
    <property type="term" value="F:metalloendopeptidase activity"/>
    <property type="evidence" value="ECO:0007669"/>
    <property type="project" value="InterPro"/>
</dbReference>
<keyword evidence="3 8" id="KW-0479">Metal-binding</keyword>
<keyword evidence="2" id="KW-0645">Protease</keyword>
<feature type="binding site" evidence="8">
    <location>
        <position position="59"/>
    </location>
    <ligand>
        <name>Ca(2+)</name>
        <dbReference type="ChEBI" id="CHEBI:29108"/>
        <label>1</label>
    </ligand>
</feature>
<feature type="binding site" evidence="8">
    <location>
        <position position="82"/>
    </location>
    <ligand>
        <name>Zn(2+)</name>
        <dbReference type="ChEBI" id="CHEBI:29105"/>
        <label>2</label>
        <note>catalytic</note>
    </ligand>
</feature>
<dbReference type="InterPro" id="IPR024079">
    <property type="entry name" value="MetalloPept_cat_dom_sf"/>
</dbReference>
<reference evidence="10 11" key="1">
    <citation type="journal article" date="2024" name="Insects">
        <title>An Improved Chromosome-Level Genome Assembly of the Firefly Pyrocoelia pectoralis.</title>
        <authorList>
            <person name="Fu X."/>
            <person name="Meyer-Rochow V.B."/>
            <person name="Ballantyne L."/>
            <person name="Zhu X."/>
        </authorList>
    </citation>
    <scope>NUCLEOTIDE SEQUENCE [LARGE SCALE GENOMIC DNA]</scope>
    <source>
        <strain evidence="10">XCY_ONT2</strain>
    </source>
</reference>
<comment type="similarity">
    <text evidence="1">Belongs to the peptidase M10A family.</text>
</comment>
<dbReference type="PANTHER" id="PTHR10201">
    <property type="entry name" value="MATRIX METALLOPROTEINASE"/>
    <property type="match status" value="1"/>
</dbReference>
<dbReference type="EMBL" id="JAVRBK010000004">
    <property type="protein sequence ID" value="KAK5644616.1"/>
    <property type="molecule type" value="Genomic_DNA"/>
</dbReference>
<accession>A0AAN7ZP10</accession>
<dbReference type="InterPro" id="IPR021190">
    <property type="entry name" value="Pept_M10A"/>
</dbReference>
<dbReference type="Pfam" id="PF00413">
    <property type="entry name" value="Peptidase_M10"/>
    <property type="match status" value="1"/>
</dbReference>
<evidence type="ECO:0000259" key="9">
    <source>
        <dbReference type="SMART" id="SM00235"/>
    </source>
</evidence>
<dbReference type="GO" id="GO:0008270">
    <property type="term" value="F:zinc ion binding"/>
    <property type="evidence" value="ECO:0007669"/>
    <property type="project" value="InterPro"/>
</dbReference>
<proteinExistence type="inferred from homology"/>
<evidence type="ECO:0000256" key="4">
    <source>
        <dbReference type="ARBA" id="ARBA00022801"/>
    </source>
</evidence>
<feature type="binding site" evidence="8">
    <location>
        <position position="54"/>
    </location>
    <ligand>
        <name>Zn(2+)</name>
        <dbReference type="ChEBI" id="CHEBI:29105"/>
        <label>1</label>
    </ligand>
</feature>
<keyword evidence="11" id="KW-1185">Reference proteome</keyword>
<dbReference type="SUPFAM" id="SSF55486">
    <property type="entry name" value="Metalloproteases ('zincins'), catalytic domain"/>
    <property type="match status" value="1"/>
</dbReference>
<dbReference type="Proteomes" id="UP001329430">
    <property type="component" value="Chromosome 4"/>
</dbReference>
<dbReference type="InterPro" id="IPR001818">
    <property type="entry name" value="Pept_M10_metallopeptidase"/>
</dbReference>
<sequence>MPILFPILDPKITDAGKLVYNVLNWITEMFHRYPFDGPLGVLAHAFFPQNGDIHFDNDEKWDLGGKDDKIDFFSVALHELGHSLGLDHSNVAEAVMFPTYSVWTELSQDDIDRIQKLYPSIN</sequence>
<evidence type="ECO:0000256" key="5">
    <source>
        <dbReference type="ARBA" id="ARBA00022833"/>
    </source>
</evidence>
<dbReference type="Gene3D" id="3.40.390.10">
    <property type="entry name" value="Collagenase (Catalytic Domain)"/>
    <property type="match status" value="1"/>
</dbReference>
<comment type="cofactor">
    <cofactor evidence="8">
        <name>Ca(2+)</name>
        <dbReference type="ChEBI" id="CHEBI:29108"/>
    </cofactor>
    <text evidence="8">Can bind about 5 Ca(2+) ions per subunit.</text>
</comment>
<dbReference type="GO" id="GO:0006508">
    <property type="term" value="P:proteolysis"/>
    <property type="evidence" value="ECO:0007669"/>
    <property type="project" value="UniProtKB-KW"/>
</dbReference>
<evidence type="ECO:0000256" key="8">
    <source>
        <dbReference type="PIRSR" id="PIRSR621190-2"/>
    </source>
</evidence>
<comment type="caution">
    <text evidence="10">The sequence shown here is derived from an EMBL/GenBank/DDBJ whole genome shotgun (WGS) entry which is preliminary data.</text>
</comment>
<feature type="active site" evidence="7">
    <location>
        <position position="79"/>
    </location>
</feature>
<dbReference type="GO" id="GO:0031012">
    <property type="term" value="C:extracellular matrix"/>
    <property type="evidence" value="ECO:0007669"/>
    <property type="project" value="InterPro"/>
</dbReference>
<dbReference type="PANTHER" id="PTHR10201:SF323">
    <property type="entry name" value="MATRIX METALLOPROTEINASE-21"/>
    <property type="match status" value="1"/>
</dbReference>
<feature type="binding site" evidence="8">
    <location>
        <position position="96"/>
    </location>
    <ligand>
        <name>Zn(2+)</name>
        <dbReference type="ChEBI" id="CHEBI:29105"/>
        <label>2</label>
        <note>catalytic</note>
    </ligand>
</feature>
<keyword evidence="4" id="KW-0378">Hydrolase</keyword>
<keyword evidence="8" id="KW-0106">Calcium</keyword>
<feature type="binding site" evidence="8">
    <location>
        <position position="36"/>
    </location>
    <ligand>
        <name>Ca(2+)</name>
        <dbReference type="ChEBI" id="CHEBI:29108"/>
        <label>3</label>
    </ligand>
</feature>
<feature type="binding site" evidence="8">
    <location>
        <position position="59"/>
    </location>
    <ligand>
        <name>Ca(2+)</name>
        <dbReference type="ChEBI" id="CHEBI:29108"/>
        <label>3</label>
    </ligand>
</feature>
<evidence type="ECO:0000256" key="7">
    <source>
        <dbReference type="PIRSR" id="PIRSR621190-1"/>
    </source>
</evidence>
<dbReference type="AlphaFoldDB" id="A0AAN7ZP10"/>
<dbReference type="InterPro" id="IPR006026">
    <property type="entry name" value="Peptidase_Metallo"/>
</dbReference>
<dbReference type="GO" id="GO:0030198">
    <property type="term" value="P:extracellular matrix organization"/>
    <property type="evidence" value="ECO:0007669"/>
    <property type="project" value="TreeGrafter"/>
</dbReference>
<keyword evidence="5 8" id="KW-0862">Zinc</keyword>